<name>A0ACB8QM21_9AGAM</name>
<proteinExistence type="predicted"/>
<feature type="non-terminal residue" evidence="1">
    <location>
        <position position="50"/>
    </location>
</feature>
<evidence type="ECO:0000313" key="2">
    <source>
        <dbReference type="Proteomes" id="UP000814128"/>
    </source>
</evidence>
<accession>A0ACB8QM21</accession>
<gene>
    <name evidence="1" type="ORF">K488DRAFT_21894</name>
</gene>
<sequence>VRVTFIPTRQDELSISIGQTLAVLHRFDDGWALCANAYGEQGMVPLECLE</sequence>
<evidence type="ECO:0000313" key="1">
    <source>
        <dbReference type="EMBL" id="KAI0032804.1"/>
    </source>
</evidence>
<dbReference type="Proteomes" id="UP000814128">
    <property type="component" value="Unassembled WGS sequence"/>
</dbReference>
<reference evidence="1" key="2">
    <citation type="journal article" date="2022" name="New Phytol.">
        <title>Evolutionary transition to the ectomycorrhizal habit in the genomes of a hyperdiverse lineage of mushroom-forming fungi.</title>
        <authorList>
            <person name="Looney B."/>
            <person name="Miyauchi S."/>
            <person name="Morin E."/>
            <person name="Drula E."/>
            <person name="Courty P.E."/>
            <person name="Kohler A."/>
            <person name="Kuo A."/>
            <person name="LaButti K."/>
            <person name="Pangilinan J."/>
            <person name="Lipzen A."/>
            <person name="Riley R."/>
            <person name="Andreopoulos W."/>
            <person name="He G."/>
            <person name="Johnson J."/>
            <person name="Nolan M."/>
            <person name="Tritt A."/>
            <person name="Barry K.W."/>
            <person name="Grigoriev I.V."/>
            <person name="Nagy L.G."/>
            <person name="Hibbett D."/>
            <person name="Henrissat B."/>
            <person name="Matheny P.B."/>
            <person name="Labbe J."/>
            <person name="Martin F.M."/>
        </authorList>
    </citation>
    <scope>NUCLEOTIDE SEQUENCE</scope>
    <source>
        <strain evidence="1">EC-137</strain>
    </source>
</reference>
<organism evidence="1 2">
    <name type="scientific">Vararia minispora EC-137</name>
    <dbReference type="NCBI Taxonomy" id="1314806"/>
    <lineage>
        <taxon>Eukaryota</taxon>
        <taxon>Fungi</taxon>
        <taxon>Dikarya</taxon>
        <taxon>Basidiomycota</taxon>
        <taxon>Agaricomycotina</taxon>
        <taxon>Agaricomycetes</taxon>
        <taxon>Russulales</taxon>
        <taxon>Lachnocladiaceae</taxon>
        <taxon>Vararia</taxon>
    </lineage>
</organism>
<protein>
    <submittedName>
        <fullName evidence="1">Uncharacterized protein</fullName>
    </submittedName>
</protein>
<feature type="non-terminal residue" evidence="1">
    <location>
        <position position="1"/>
    </location>
</feature>
<dbReference type="EMBL" id="MU273535">
    <property type="protein sequence ID" value="KAI0032804.1"/>
    <property type="molecule type" value="Genomic_DNA"/>
</dbReference>
<reference evidence="1" key="1">
    <citation type="submission" date="2021-02" db="EMBL/GenBank/DDBJ databases">
        <authorList>
            <consortium name="DOE Joint Genome Institute"/>
            <person name="Ahrendt S."/>
            <person name="Looney B.P."/>
            <person name="Miyauchi S."/>
            <person name="Morin E."/>
            <person name="Drula E."/>
            <person name="Courty P.E."/>
            <person name="Chicoki N."/>
            <person name="Fauchery L."/>
            <person name="Kohler A."/>
            <person name="Kuo A."/>
            <person name="Labutti K."/>
            <person name="Pangilinan J."/>
            <person name="Lipzen A."/>
            <person name="Riley R."/>
            <person name="Andreopoulos W."/>
            <person name="He G."/>
            <person name="Johnson J."/>
            <person name="Barry K.W."/>
            <person name="Grigoriev I.V."/>
            <person name="Nagy L."/>
            <person name="Hibbett D."/>
            <person name="Henrissat B."/>
            <person name="Matheny P.B."/>
            <person name="Labbe J."/>
            <person name="Martin F."/>
        </authorList>
    </citation>
    <scope>NUCLEOTIDE SEQUENCE</scope>
    <source>
        <strain evidence="1">EC-137</strain>
    </source>
</reference>
<comment type="caution">
    <text evidence="1">The sequence shown here is derived from an EMBL/GenBank/DDBJ whole genome shotgun (WGS) entry which is preliminary data.</text>
</comment>
<keyword evidence="2" id="KW-1185">Reference proteome</keyword>